<dbReference type="AlphaFoldDB" id="A0A974NCW0"/>
<dbReference type="Gene3D" id="3.10.450.50">
    <property type="match status" value="1"/>
</dbReference>
<dbReference type="RefSeq" id="WP_201090211.1">
    <property type="nucleotide sequence ID" value="NZ_CP067393.1"/>
</dbReference>
<dbReference type="SUPFAM" id="SSF54427">
    <property type="entry name" value="NTF2-like"/>
    <property type="match status" value="1"/>
</dbReference>
<dbReference type="InterPro" id="IPR048469">
    <property type="entry name" value="YchJ-like_M"/>
</dbReference>
<protein>
    <submittedName>
        <fullName evidence="2">SEC-C motif-containing protein</fullName>
    </submittedName>
</protein>
<gene>
    <name evidence="2" type="ORF">JHT90_07690</name>
</gene>
<organism evidence="2 3">
    <name type="scientific">Entomomonas asaccharolytica</name>
    <dbReference type="NCBI Taxonomy" id="2785331"/>
    <lineage>
        <taxon>Bacteria</taxon>
        <taxon>Pseudomonadati</taxon>
        <taxon>Pseudomonadota</taxon>
        <taxon>Gammaproteobacteria</taxon>
        <taxon>Pseudomonadales</taxon>
        <taxon>Pseudomonadaceae</taxon>
        <taxon>Entomomonas</taxon>
    </lineage>
</organism>
<dbReference type="InterPro" id="IPR032710">
    <property type="entry name" value="NTF2-like_dom_sf"/>
</dbReference>
<accession>A0A974NCW0</accession>
<dbReference type="PANTHER" id="PTHR33747:SF1">
    <property type="entry name" value="ADENYLATE CYCLASE-ASSOCIATED CAP C-TERMINAL DOMAIN-CONTAINING PROTEIN"/>
    <property type="match status" value="1"/>
</dbReference>
<evidence type="ECO:0000313" key="2">
    <source>
        <dbReference type="EMBL" id="QQP84313.1"/>
    </source>
</evidence>
<proteinExistence type="predicted"/>
<name>A0A974NCW0_9GAMM</name>
<dbReference type="Pfam" id="PF17775">
    <property type="entry name" value="YchJ_M-like"/>
    <property type="match status" value="1"/>
</dbReference>
<dbReference type="EMBL" id="CP067393">
    <property type="protein sequence ID" value="QQP84313.1"/>
    <property type="molecule type" value="Genomic_DNA"/>
</dbReference>
<sequence length="129" mass="15157">MTKHITCPCNPNKSYSACCQHYHKGINVPETAEQLMRSRYSAYVLKLTDYINSTWHKSTRPNIATLDNNQPIQWIKLVINKAWNSQNTNEAFVDFDAFYEANGKLERMHEVSRFVFSEQKWFYIDGKIS</sequence>
<evidence type="ECO:0000259" key="1">
    <source>
        <dbReference type="Pfam" id="PF17775"/>
    </source>
</evidence>
<reference evidence="2 3" key="1">
    <citation type="submission" date="2021-01" db="EMBL/GenBank/DDBJ databases">
        <title>Entomomonas sp. F2A isolated from a house cricket (Acheta domesticus).</title>
        <authorList>
            <person name="Spergser J."/>
            <person name="Busse H.-J."/>
        </authorList>
    </citation>
    <scope>NUCLEOTIDE SEQUENCE [LARGE SCALE GENOMIC DNA]</scope>
    <source>
        <strain evidence="2 3">F2A</strain>
    </source>
</reference>
<dbReference type="Proteomes" id="UP000595278">
    <property type="component" value="Chromosome"/>
</dbReference>
<dbReference type="KEGG" id="eaz:JHT90_07690"/>
<keyword evidence="3" id="KW-1185">Reference proteome</keyword>
<feature type="domain" description="YchJ-like middle NTF2-like" evidence="1">
    <location>
        <begin position="31"/>
        <end position="126"/>
    </location>
</feature>
<evidence type="ECO:0000313" key="3">
    <source>
        <dbReference type="Proteomes" id="UP000595278"/>
    </source>
</evidence>
<dbReference type="PANTHER" id="PTHR33747">
    <property type="entry name" value="UPF0225 PROTEIN SCO1677"/>
    <property type="match status" value="1"/>
</dbReference>